<gene>
    <name evidence="2" type="ORF">GCM10022207_76420</name>
</gene>
<proteinExistence type="predicted"/>
<feature type="compositionally biased region" description="Low complexity" evidence="1">
    <location>
        <begin position="1"/>
        <end position="17"/>
    </location>
</feature>
<feature type="region of interest" description="Disordered" evidence="1">
    <location>
        <begin position="1"/>
        <end position="55"/>
    </location>
</feature>
<sequence length="108" mass="11996">MCMRMASDSSTTSAADRSVLRLRGREEGTRVSAPARVTAAGAPRPGGPSPLGCVRRGTREEMRGRYLLREVLFRYVDEWMFVSPDHEHTARDPIPPGLELWALAVIET</sequence>
<protein>
    <recommendedName>
        <fullName evidence="4">Transposase</fullName>
    </recommendedName>
</protein>
<accession>A0ABP7LC55</accession>
<name>A0ABP7LC55_9ACTN</name>
<keyword evidence="3" id="KW-1185">Reference proteome</keyword>
<comment type="caution">
    <text evidence="2">The sequence shown here is derived from an EMBL/GenBank/DDBJ whole genome shotgun (WGS) entry which is preliminary data.</text>
</comment>
<evidence type="ECO:0008006" key="4">
    <source>
        <dbReference type="Google" id="ProtNLM"/>
    </source>
</evidence>
<feature type="compositionally biased region" description="Low complexity" evidence="1">
    <location>
        <begin position="31"/>
        <end position="43"/>
    </location>
</feature>
<reference evidence="3" key="1">
    <citation type="journal article" date="2019" name="Int. J. Syst. Evol. Microbiol.">
        <title>The Global Catalogue of Microorganisms (GCM) 10K type strain sequencing project: providing services to taxonomists for standard genome sequencing and annotation.</title>
        <authorList>
            <consortium name="The Broad Institute Genomics Platform"/>
            <consortium name="The Broad Institute Genome Sequencing Center for Infectious Disease"/>
            <person name="Wu L."/>
            <person name="Ma J."/>
        </authorList>
    </citation>
    <scope>NUCLEOTIDE SEQUENCE [LARGE SCALE GENOMIC DNA]</scope>
    <source>
        <strain evidence="3">JCM 16578</strain>
    </source>
</reference>
<evidence type="ECO:0000313" key="3">
    <source>
        <dbReference type="Proteomes" id="UP001501563"/>
    </source>
</evidence>
<dbReference type="Proteomes" id="UP001501563">
    <property type="component" value="Unassembled WGS sequence"/>
</dbReference>
<organism evidence="2 3">
    <name type="scientific">Streptomyces lannensis</name>
    <dbReference type="NCBI Taxonomy" id="766498"/>
    <lineage>
        <taxon>Bacteria</taxon>
        <taxon>Bacillati</taxon>
        <taxon>Actinomycetota</taxon>
        <taxon>Actinomycetes</taxon>
        <taxon>Kitasatosporales</taxon>
        <taxon>Streptomycetaceae</taxon>
        <taxon>Streptomyces</taxon>
    </lineage>
</organism>
<dbReference type="EMBL" id="BAAAZA010000036">
    <property type="protein sequence ID" value="GAA3896782.1"/>
    <property type="molecule type" value="Genomic_DNA"/>
</dbReference>
<evidence type="ECO:0000256" key="1">
    <source>
        <dbReference type="SAM" id="MobiDB-lite"/>
    </source>
</evidence>
<evidence type="ECO:0000313" key="2">
    <source>
        <dbReference type="EMBL" id="GAA3896782.1"/>
    </source>
</evidence>